<dbReference type="SMART" id="SM00474">
    <property type="entry name" value="35EXOc"/>
    <property type="match status" value="1"/>
</dbReference>
<evidence type="ECO:0000259" key="9">
    <source>
        <dbReference type="SMART" id="SM00474"/>
    </source>
</evidence>
<evidence type="ECO:0000256" key="3">
    <source>
        <dbReference type="ARBA" id="ARBA00022801"/>
    </source>
</evidence>
<dbReference type="InterPro" id="IPR051132">
    <property type="entry name" value="3-5_Exonuclease_domain"/>
</dbReference>
<evidence type="ECO:0000256" key="7">
    <source>
        <dbReference type="ARBA" id="ARBA00042761"/>
    </source>
</evidence>
<dbReference type="InterPro" id="IPR036397">
    <property type="entry name" value="RNaseH_sf"/>
</dbReference>
<evidence type="ECO:0000256" key="4">
    <source>
        <dbReference type="ARBA" id="ARBA00022839"/>
    </source>
</evidence>
<evidence type="ECO:0000256" key="2">
    <source>
        <dbReference type="ARBA" id="ARBA00022723"/>
    </source>
</evidence>
<sequence length="231" mass="26451">MKKTIYNKFDKKAITGLPQVTFPGRIISIISPGETQKAVDYLLSSDILGVDTETKPAFHKGEHHQVSLLQVSNRDTCFLFRLNLTGITPAIKQLLEDTTVKKVGLSWHDDLRGLEAREPFQPGLFIDLQDVVPTLGIEDLSLQKLFANLFHQKISKRQRLSNWEAPLLDTKQRQYAAIDAWSCILLYEEILRLKETQEYELIRVPEPEEPAPKIASEEGKKKTKKKQKEEQ</sequence>
<dbReference type="CDD" id="cd06141">
    <property type="entry name" value="WRN_exo"/>
    <property type="match status" value="1"/>
</dbReference>
<dbReference type="Proteomes" id="UP001487296">
    <property type="component" value="Unassembled WGS sequence"/>
</dbReference>
<dbReference type="EMBL" id="JBBNFP010000005">
    <property type="protein sequence ID" value="MEQ2485956.1"/>
    <property type="molecule type" value="Genomic_DNA"/>
</dbReference>
<feature type="compositionally biased region" description="Basic residues" evidence="8">
    <location>
        <begin position="221"/>
        <end position="231"/>
    </location>
</feature>
<keyword evidence="3 10" id="KW-0378">Hydrolase</keyword>
<keyword evidence="5" id="KW-0460">Magnesium</keyword>
<dbReference type="Gene3D" id="3.30.420.10">
    <property type="entry name" value="Ribonuclease H-like superfamily/Ribonuclease H"/>
    <property type="match status" value="1"/>
</dbReference>
<keyword evidence="4 10" id="KW-0269">Exonuclease</keyword>
<feature type="region of interest" description="Disordered" evidence="8">
    <location>
        <begin position="204"/>
        <end position="231"/>
    </location>
</feature>
<dbReference type="InterPro" id="IPR002562">
    <property type="entry name" value="3'-5'_exonuclease_dom"/>
</dbReference>
<protein>
    <recommendedName>
        <fullName evidence="6">3'-5' exonuclease</fullName>
    </recommendedName>
    <alternativeName>
        <fullName evidence="7">Werner Syndrome-like exonuclease</fullName>
    </alternativeName>
</protein>
<gene>
    <name evidence="10" type="ORF">AAAT34_02670</name>
</gene>
<evidence type="ECO:0000256" key="5">
    <source>
        <dbReference type="ARBA" id="ARBA00022842"/>
    </source>
</evidence>
<dbReference type="RefSeq" id="WP_215758900.1">
    <property type="nucleotide sequence ID" value="NZ_JAHKBE010000004.1"/>
</dbReference>
<evidence type="ECO:0000313" key="10">
    <source>
        <dbReference type="EMBL" id="MEQ2485956.1"/>
    </source>
</evidence>
<feature type="domain" description="3'-5' exonuclease" evidence="9">
    <location>
        <begin position="30"/>
        <end position="195"/>
    </location>
</feature>
<dbReference type="GO" id="GO:0004527">
    <property type="term" value="F:exonuclease activity"/>
    <property type="evidence" value="ECO:0007669"/>
    <property type="project" value="UniProtKB-KW"/>
</dbReference>
<dbReference type="PANTHER" id="PTHR13620:SF109">
    <property type="entry name" value="3'-5' EXONUCLEASE"/>
    <property type="match status" value="1"/>
</dbReference>
<keyword evidence="11" id="KW-1185">Reference proteome</keyword>
<organism evidence="10 11">
    <name type="scientific">Hallella faecis</name>
    <dbReference type="NCBI Taxonomy" id="2841596"/>
    <lineage>
        <taxon>Bacteria</taxon>
        <taxon>Pseudomonadati</taxon>
        <taxon>Bacteroidota</taxon>
        <taxon>Bacteroidia</taxon>
        <taxon>Bacteroidales</taxon>
        <taxon>Prevotellaceae</taxon>
        <taxon>Hallella</taxon>
    </lineage>
</organism>
<name>A0ABV1FNH6_9BACT</name>
<evidence type="ECO:0000256" key="1">
    <source>
        <dbReference type="ARBA" id="ARBA00022722"/>
    </source>
</evidence>
<dbReference type="Pfam" id="PF01612">
    <property type="entry name" value="DNA_pol_A_exo1"/>
    <property type="match status" value="1"/>
</dbReference>
<evidence type="ECO:0000313" key="11">
    <source>
        <dbReference type="Proteomes" id="UP001487296"/>
    </source>
</evidence>
<dbReference type="SUPFAM" id="SSF53098">
    <property type="entry name" value="Ribonuclease H-like"/>
    <property type="match status" value="1"/>
</dbReference>
<keyword evidence="2" id="KW-0479">Metal-binding</keyword>
<evidence type="ECO:0000256" key="6">
    <source>
        <dbReference type="ARBA" id="ARBA00040531"/>
    </source>
</evidence>
<dbReference type="InterPro" id="IPR012337">
    <property type="entry name" value="RNaseH-like_sf"/>
</dbReference>
<reference evidence="10 11" key="1">
    <citation type="submission" date="2024-04" db="EMBL/GenBank/DDBJ databases">
        <title>Human intestinal bacterial collection.</title>
        <authorList>
            <person name="Pauvert C."/>
            <person name="Hitch T.C.A."/>
            <person name="Clavel T."/>
        </authorList>
    </citation>
    <scope>NUCLEOTIDE SEQUENCE [LARGE SCALE GENOMIC DNA]</scope>
    <source>
        <strain evidence="10 11">CLA-AA-H145</strain>
    </source>
</reference>
<dbReference type="PANTHER" id="PTHR13620">
    <property type="entry name" value="3-5 EXONUCLEASE"/>
    <property type="match status" value="1"/>
</dbReference>
<proteinExistence type="predicted"/>
<comment type="caution">
    <text evidence="10">The sequence shown here is derived from an EMBL/GenBank/DDBJ whole genome shotgun (WGS) entry which is preliminary data.</text>
</comment>
<keyword evidence="1" id="KW-0540">Nuclease</keyword>
<evidence type="ECO:0000256" key="8">
    <source>
        <dbReference type="SAM" id="MobiDB-lite"/>
    </source>
</evidence>
<accession>A0ABV1FNH6</accession>